<evidence type="ECO:0000256" key="4">
    <source>
        <dbReference type="ARBA" id="ARBA00022679"/>
    </source>
</evidence>
<dbReference type="RefSeq" id="WP_405275530.1">
    <property type="nucleotide sequence ID" value="NZ_JBBHLI010000002.1"/>
</dbReference>
<sequence length="963" mass="103081">MTLREIGSNLPFMRSGQTTFAVVCAVLGAAVACSVVMGWAVGDRMLVQVGPTFAPMQMNTALCFLCGSIALVVVASGLPAIRSRAGRLTLLLTGALLVGTAGLTLVQYGTGLDFGIDELIVDAYILTRTSHPGRMSPWTAIGFIAMGCVILIGRSTPQPGSFAAVAMALLTSFVGLLATTVLVLYVLEFDPALGAVSSTRMAVHTATLFWILAAGAGAVLSLGSARSRRAFQWLPVLVGLVISLTVRQGLVDRENAVMRDVMGEWLHEIAVQAEALLEQRFEALDRMAFRVAAGAYPSDDVWQSDGRFYAGQVLEDNPIALVDAELRIVWGTPDPIGALDRFLGTEEARLLREASLTAGASRMSPPLVDEASPLRSLVLTPVPGEGNVRFVASLLEPIVAMRQDQADEGYALEVRLADHPLLVHDAPTVGPPIHDRFEIGGQPVVLSAGLTEGRIASSSSRLPGIILVAGLLFTAMLGSVQYSANGRARSEARFRALLESAPDAGLIVDEQGRIVQVNSRAETLLDRTAEELSGQRVGTLGGEGSTLWLPPPQWGWDEAFEVEVIAAGGRSIPVEINASPIQSDDGFLVSLAMRDVSEWHAMVGRLRESDRLKSDFVSTVSHEMRTPLTIIREFTSLVHDGSAGAINDDQHDYLDTVIRNCDRLTGLVGDLLELARLESGKYRMERQQTDLRVLLERCMADFEPVAAAEGIFLMLDVQSDLPDVLGDGDRITQVLVNLMGNAVKFTPSGGAITVTASVRGSEVEVAVEDTGIGIAEEHQSMIFGAFVQVDRADGPGQRGTGLGLNVARQIVELHGGRLGLTSRLGEGSRFFFTLPALEGDILSGFLAPHLRRRQVAPAPLTLVLLRSEGDGRSDRMEDLNEAALAIQRVGRDETLLVRPDHVLAVALEADRAGAVAFLGRLQSGLPRSEHPVEYFLIQASTTGSVDLPRLSDVAGADTWRTLS</sequence>
<dbReference type="InterPro" id="IPR003594">
    <property type="entry name" value="HATPase_dom"/>
</dbReference>
<keyword evidence="6" id="KW-1133">Transmembrane helix</keyword>
<dbReference type="Pfam" id="PF00512">
    <property type="entry name" value="HisKA"/>
    <property type="match status" value="1"/>
</dbReference>
<keyword evidence="11" id="KW-1185">Reference proteome</keyword>
<dbReference type="Proteomes" id="UP001484239">
    <property type="component" value="Unassembled WGS sequence"/>
</dbReference>
<feature type="domain" description="Histidine kinase" evidence="7">
    <location>
        <begin position="619"/>
        <end position="838"/>
    </location>
</feature>
<dbReference type="SUPFAM" id="SSF47384">
    <property type="entry name" value="Homodimeric domain of signal transducing histidine kinase"/>
    <property type="match status" value="1"/>
</dbReference>
<dbReference type="InterPro" id="IPR003661">
    <property type="entry name" value="HisK_dim/P_dom"/>
</dbReference>
<accession>A0ABU9E5Y7</accession>
<evidence type="ECO:0000259" key="7">
    <source>
        <dbReference type="PROSITE" id="PS50109"/>
    </source>
</evidence>
<keyword evidence="5" id="KW-0418">Kinase</keyword>
<feature type="transmembrane region" description="Helical" evidence="6">
    <location>
        <begin position="135"/>
        <end position="153"/>
    </location>
</feature>
<proteinExistence type="predicted"/>
<dbReference type="PROSITE" id="PS50112">
    <property type="entry name" value="PAS"/>
    <property type="match status" value="1"/>
</dbReference>
<feature type="transmembrane region" description="Helical" evidence="6">
    <location>
        <begin position="61"/>
        <end position="81"/>
    </location>
</feature>
<gene>
    <name evidence="10" type="ORF">WI372_03985</name>
</gene>
<dbReference type="PROSITE" id="PS50109">
    <property type="entry name" value="HIS_KIN"/>
    <property type="match status" value="1"/>
</dbReference>
<dbReference type="SMART" id="SM00388">
    <property type="entry name" value="HisKA"/>
    <property type="match status" value="1"/>
</dbReference>
<feature type="transmembrane region" description="Helical" evidence="6">
    <location>
        <begin position="20"/>
        <end position="41"/>
    </location>
</feature>
<dbReference type="Pfam" id="PF02518">
    <property type="entry name" value="HATPase_c"/>
    <property type="match status" value="1"/>
</dbReference>
<evidence type="ECO:0000256" key="2">
    <source>
        <dbReference type="ARBA" id="ARBA00012438"/>
    </source>
</evidence>
<feature type="transmembrane region" description="Helical" evidence="6">
    <location>
        <begin position="165"/>
        <end position="187"/>
    </location>
</feature>
<evidence type="ECO:0000256" key="5">
    <source>
        <dbReference type="ARBA" id="ARBA00022777"/>
    </source>
</evidence>
<dbReference type="Gene3D" id="1.10.287.130">
    <property type="match status" value="1"/>
</dbReference>
<dbReference type="CDD" id="cd00082">
    <property type="entry name" value="HisKA"/>
    <property type="match status" value="1"/>
</dbReference>
<keyword evidence="10" id="KW-0067">ATP-binding</keyword>
<protein>
    <recommendedName>
        <fullName evidence="2">histidine kinase</fullName>
        <ecNumber evidence="2">2.7.13.3</ecNumber>
    </recommendedName>
</protein>
<dbReference type="CDD" id="cd16922">
    <property type="entry name" value="HATPase_EvgS-ArcB-TorS-like"/>
    <property type="match status" value="1"/>
</dbReference>
<keyword evidence="4" id="KW-0808">Transferase</keyword>
<keyword evidence="6" id="KW-0472">Membrane</keyword>
<dbReference type="InterPro" id="IPR036097">
    <property type="entry name" value="HisK_dim/P_sf"/>
</dbReference>
<feature type="domain" description="PAC" evidence="9">
    <location>
        <begin position="558"/>
        <end position="608"/>
    </location>
</feature>
<feature type="domain" description="PAS" evidence="8">
    <location>
        <begin position="490"/>
        <end position="535"/>
    </location>
</feature>
<organism evidence="10 11">
    <name type="scientific">Gaopeijia maritima</name>
    <dbReference type="NCBI Taxonomy" id="3119007"/>
    <lineage>
        <taxon>Bacteria</taxon>
        <taxon>Pseudomonadati</taxon>
        <taxon>Gemmatimonadota</taxon>
        <taxon>Longimicrobiia</taxon>
        <taxon>Gaopeijiales</taxon>
        <taxon>Gaopeijiaceae</taxon>
        <taxon>Gaopeijia</taxon>
    </lineage>
</organism>
<evidence type="ECO:0000256" key="3">
    <source>
        <dbReference type="ARBA" id="ARBA00022553"/>
    </source>
</evidence>
<dbReference type="InterPro" id="IPR000014">
    <property type="entry name" value="PAS"/>
</dbReference>
<keyword evidence="6" id="KW-0812">Transmembrane</keyword>
<evidence type="ECO:0000313" key="11">
    <source>
        <dbReference type="Proteomes" id="UP001484239"/>
    </source>
</evidence>
<evidence type="ECO:0000313" key="10">
    <source>
        <dbReference type="EMBL" id="MEK9500127.1"/>
    </source>
</evidence>
<dbReference type="GO" id="GO:0005524">
    <property type="term" value="F:ATP binding"/>
    <property type="evidence" value="ECO:0007669"/>
    <property type="project" value="UniProtKB-KW"/>
</dbReference>
<dbReference type="PROSITE" id="PS50113">
    <property type="entry name" value="PAC"/>
    <property type="match status" value="1"/>
</dbReference>
<comment type="caution">
    <text evidence="10">The sequence shown here is derived from an EMBL/GenBank/DDBJ whole genome shotgun (WGS) entry which is preliminary data.</text>
</comment>
<dbReference type="InterPro" id="IPR035965">
    <property type="entry name" value="PAS-like_dom_sf"/>
</dbReference>
<dbReference type="NCBIfam" id="TIGR00229">
    <property type="entry name" value="sensory_box"/>
    <property type="match status" value="1"/>
</dbReference>
<dbReference type="PRINTS" id="PR00344">
    <property type="entry name" value="BCTRLSENSOR"/>
</dbReference>
<dbReference type="InterPro" id="IPR036890">
    <property type="entry name" value="HATPase_C_sf"/>
</dbReference>
<dbReference type="SUPFAM" id="SSF55874">
    <property type="entry name" value="ATPase domain of HSP90 chaperone/DNA topoisomerase II/histidine kinase"/>
    <property type="match status" value="1"/>
</dbReference>
<dbReference type="PANTHER" id="PTHR43047:SF72">
    <property type="entry name" value="OSMOSENSING HISTIDINE PROTEIN KINASE SLN1"/>
    <property type="match status" value="1"/>
</dbReference>
<dbReference type="CDD" id="cd00130">
    <property type="entry name" value="PAS"/>
    <property type="match status" value="1"/>
</dbReference>
<name>A0ABU9E5Y7_9BACT</name>
<dbReference type="EMBL" id="JBBHLI010000002">
    <property type="protein sequence ID" value="MEK9500127.1"/>
    <property type="molecule type" value="Genomic_DNA"/>
</dbReference>
<feature type="transmembrane region" description="Helical" evidence="6">
    <location>
        <begin position="464"/>
        <end position="484"/>
    </location>
</feature>
<evidence type="ECO:0000259" key="9">
    <source>
        <dbReference type="PROSITE" id="PS50113"/>
    </source>
</evidence>
<feature type="transmembrane region" description="Helical" evidence="6">
    <location>
        <begin position="207"/>
        <end position="225"/>
    </location>
</feature>
<dbReference type="EC" id="2.7.13.3" evidence="2"/>
<dbReference type="Gene3D" id="3.30.450.20">
    <property type="entry name" value="PAS domain"/>
    <property type="match status" value="1"/>
</dbReference>
<reference evidence="10 11" key="1">
    <citation type="submission" date="2024-02" db="EMBL/GenBank/DDBJ databases">
        <title>A novel Gemmatimonadota bacterium.</title>
        <authorList>
            <person name="Du Z.-J."/>
            <person name="Ye Y.-Q."/>
        </authorList>
    </citation>
    <scope>NUCLEOTIDE SEQUENCE [LARGE SCALE GENOMIC DNA]</scope>
    <source>
        <strain evidence="10 11">DH-20</strain>
    </source>
</reference>
<evidence type="ECO:0000256" key="1">
    <source>
        <dbReference type="ARBA" id="ARBA00000085"/>
    </source>
</evidence>
<feature type="transmembrane region" description="Helical" evidence="6">
    <location>
        <begin position="88"/>
        <end position="109"/>
    </location>
</feature>
<dbReference type="InterPro" id="IPR005467">
    <property type="entry name" value="His_kinase_dom"/>
</dbReference>
<dbReference type="PANTHER" id="PTHR43047">
    <property type="entry name" value="TWO-COMPONENT HISTIDINE PROTEIN KINASE"/>
    <property type="match status" value="1"/>
</dbReference>
<dbReference type="SMART" id="SM00091">
    <property type="entry name" value="PAS"/>
    <property type="match status" value="1"/>
</dbReference>
<evidence type="ECO:0000259" key="8">
    <source>
        <dbReference type="PROSITE" id="PS50112"/>
    </source>
</evidence>
<keyword evidence="3" id="KW-0597">Phosphoprotein</keyword>
<dbReference type="InterPro" id="IPR004358">
    <property type="entry name" value="Sig_transdc_His_kin-like_C"/>
</dbReference>
<dbReference type="Gene3D" id="3.30.565.10">
    <property type="entry name" value="Histidine kinase-like ATPase, C-terminal domain"/>
    <property type="match status" value="1"/>
</dbReference>
<keyword evidence="10" id="KW-0547">Nucleotide-binding</keyword>
<dbReference type="SUPFAM" id="SSF55785">
    <property type="entry name" value="PYP-like sensor domain (PAS domain)"/>
    <property type="match status" value="1"/>
</dbReference>
<dbReference type="SMART" id="SM00387">
    <property type="entry name" value="HATPase_c"/>
    <property type="match status" value="1"/>
</dbReference>
<dbReference type="PROSITE" id="PS51257">
    <property type="entry name" value="PROKAR_LIPOPROTEIN"/>
    <property type="match status" value="1"/>
</dbReference>
<evidence type="ECO:0000256" key="6">
    <source>
        <dbReference type="SAM" id="Phobius"/>
    </source>
</evidence>
<comment type="catalytic activity">
    <reaction evidence="1">
        <text>ATP + protein L-histidine = ADP + protein N-phospho-L-histidine.</text>
        <dbReference type="EC" id="2.7.13.3"/>
    </reaction>
</comment>
<dbReference type="InterPro" id="IPR000700">
    <property type="entry name" value="PAS-assoc_C"/>
</dbReference>
<dbReference type="Pfam" id="PF13426">
    <property type="entry name" value="PAS_9"/>
    <property type="match status" value="1"/>
</dbReference>